<gene>
    <name evidence="1" type="ORF">CYMTET_50623</name>
</gene>
<comment type="caution">
    <text evidence="1">The sequence shown here is derived from an EMBL/GenBank/DDBJ whole genome shotgun (WGS) entry which is preliminary data.</text>
</comment>
<reference evidence="1 2" key="1">
    <citation type="journal article" date="2015" name="Genome Biol. Evol.">
        <title>Comparative Genomics of a Bacterivorous Green Alga Reveals Evolutionary Causalities and Consequences of Phago-Mixotrophic Mode of Nutrition.</title>
        <authorList>
            <person name="Burns J.A."/>
            <person name="Paasch A."/>
            <person name="Narechania A."/>
            <person name="Kim E."/>
        </authorList>
    </citation>
    <scope>NUCLEOTIDE SEQUENCE [LARGE SCALE GENOMIC DNA]</scope>
    <source>
        <strain evidence="1 2">PLY_AMNH</strain>
    </source>
</reference>
<proteinExistence type="predicted"/>
<dbReference type="EMBL" id="LGRX02033909">
    <property type="protein sequence ID" value="KAK3239454.1"/>
    <property type="molecule type" value="Genomic_DNA"/>
</dbReference>
<accession>A0AAE0ETA7</accession>
<keyword evidence="2" id="KW-1185">Reference proteome</keyword>
<evidence type="ECO:0000313" key="2">
    <source>
        <dbReference type="Proteomes" id="UP001190700"/>
    </source>
</evidence>
<name>A0AAE0ETA7_9CHLO</name>
<evidence type="ECO:0000313" key="1">
    <source>
        <dbReference type="EMBL" id="KAK3239454.1"/>
    </source>
</evidence>
<sequence>MLEGADRRVRRSRRCPAIREQHMKRATQERVEATGTMEFERARYVREVHRCGRCRAAPDGYEGDEHMGPMECEIAKGLLEARIFPADDRLPWGISALGMVEKVRNGQVKYRPVWDYSRPVNIGINARIKLKKDKCSLVKDAYALLRPALWMVKVNLDSGLPISGAGPGQFQVPPAVMATFSAQLTVVLQDWLQFTQFCDWLQLAEGPSEGCPGSSVGGCSSLKEPSEGVQAVL</sequence>
<dbReference type="Proteomes" id="UP001190700">
    <property type="component" value="Unassembled WGS sequence"/>
</dbReference>
<dbReference type="AlphaFoldDB" id="A0AAE0ETA7"/>
<organism evidence="1 2">
    <name type="scientific">Cymbomonas tetramitiformis</name>
    <dbReference type="NCBI Taxonomy" id="36881"/>
    <lineage>
        <taxon>Eukaryota</taxon>
        <taxon>Viridiplantae</taxon>
        <taxon>Chlorophyta</taxon>
        <taxon>Pyramimonadophyceae</taxon>
        <taxon>Pyramimonadales</taxon>
        <taxon>Pyramimonadaceae</taxon>
        <taxon>Cymbomonas</taxon>
    </lineage>
</organism>
<protein>
    <submittedName>
        <fullName evidence="1">Uncharacterized protein</fullName>
    </submittedName>
</protein>